<protein>
    <recommendedName>
        <fullName evidence="1">bis(5'-nucleosyl)-tetraphosphatase (symmetrical)</fullName>
        <ecNumber evidence="1">3.6.1.41</ecNumber>
    </recommendedName>
</protein>
<dbReference type="InterPro" id="IPR003607">
    <property type="entry name" value="HD/PDEase_dom"/>
</dbReference>
<dbReference type="InterPro" id="IPR006674">
    <property type="entry name" value="HD_domain"/>
</dbReference>
<evidence type="ECO:0000313" key="8">
    <source>
        <dbReference type="EMBL" id="MBO8443552.1"/>
    </source>
</evidence>
<dbReference type="GO" id="GO:0046872">
    <property type="term" value="F:metal ion binding"/>
    <property type="evidence" value="ECO:0007669"/>
    <property type="project" value="UniProtKB-KW"/>
</dbReference>
<comment type="caution">
    <text evidence="8">The sequence shown here is derived from an EMBL/GenBank/DDBJ whole genome shotgun (WGS) entry which is preliminary data.</text>
</comment>
<accession>A0A9D9HBG4</accession>
<dbReference type="InterPro" id="IPR051094">
    <property type="entry name" value="Diverse_Catalytic_Enzymes"/>
</dbReference>
<evidence type="ECO:0000256" key="2">
    <source>
        <dbReference type="ARBA" id="ARBA00022723"/>
    </source>
</evidence>
<evidence type="ECO:0000256" key="5">
    <source>
        <dbReference type="ARBA" id="ARBA00023004"/>
    </source>
</evidence>
<dbReference type="CDD" id="cd00077">
    <property type="entry name" value="HDc"/>
    <property type="match status" value="1"/>
</dbReference>
<proteinExistence type="predicted"/>
<evidence type="ECO:0000256" key="3">
    <source>
        <dbReference type="ARBA" id="ARBA00022741"/>
    </source>
</evidence>
<dbReference type="Proteomes" id="UP000823633">
    <property type="component" value="Unassembled WGS sequence"/>
</dbReference>
<dbReference type="GO" id="GO:0008803">
    <property type="term" value="F:bis(5'-nucleosyl)-tetraphosphatase (symmetrical) activity"/>
    <property type="evidence" value="ECO:0007669"/>
    <property type="project" value="UniProtKB-EC"/>
</dbReference>
<name>A0A9D9HBG4_9SPIR</name>
<evidence type="ECO:0000256" key="4">
    <source>
        <dbReference type="ARBA" id="ARBA00022801"/>
    </source>
</evidence>
<reference evidence="8" key="1">
    <citation type="submission" date="2020-10" db="EMBL/GenBank/DDBJ databases">
        <authorList>
            <person name="Gilroy R."/>
        </authorList>
    </citation>
    <scope>NUCLEOTIDE SEQUENCE</scope>
    <source>
        <strain evidence="8">11167</strain>
    </source>
</reference>
<keyword evidence="2" id="KW-0479">Metal-binding</keyword>
<dbReference type="EMBL" id="JADIMU010000046">
    <property type="protein sequence ID" value="MBO8443552.1"/>
    <property type="molecule type" value="Genomic_DNA"/>
</dbReference>
<dbReference type="Gene3D" id="1.10.3210.10">
    <property type="entry name" value="Hypothetical protein af1432"/>
    <property type="match status" value="1"/>
</dbReference>
<evidence type="ECO:0000259" key="7">
    <source>
        <dbReference type="SMART" id="SM00471"/>
    </source>
</evidence>
<sequence>MDYTTLEEIVREAEKPSRFEHSLGVVEVCALLSRRFHLDVELARMAGIFHDYARYMDGQEMLAFCDKHGIQVEDEERESPMLLHGAVAAWYFPRITNNWDERAQLAIRHHTLASVDMGALGAVVYVADYSEKGRRHLDDNDRLTIWGKTSLEDMVLEVLCREEEYSFTVNRKMAAVSLRCRDFLRSGGRFAR</sequence>
<keyword evidence="3" id="KW-0547">Nucleotide-binding</keyword>
<dbReference type="InterPro" id="IPR005249">
    <property type="entry name" value="YqeK"/>
</dbReference>
<keyword evidence="5" id="KW-0408">Iron</keyword>
<dbReference type="PANTHER" id="PTHR35795:SF1">
    <property type="entry name" value="BIS(5'-NUCLEOSYL)-TETRAPHOSPHATASE, SYMMETRICAL"/>
    <property type="match status" value="1"/>
</dbReference>
<dbReference type="AlphaFoldDB" id="A0A9D9HBG4"/>
<dbReference type="PANTHER" id="PTHR35795">
    <property type="entry name" value="SLR1885 PROTEIN"/>
    <property type="match status" value="1"/>
</dbReference>
<dbReference type="SUPFAM" id="SSF109604">
    <property type="entry name" value="HD-domain/PDEase-like"/>
    <property type="match status" value="1"/>
</dbReference>
<reference evidence="8" key="2">
    <citation type="journal article" date="2021" name="PeerJ">
        <title>Extensive microbial diversity within the chicken gut microbiome revealed by metagenomics and culture.</title>
        <authorList>
            <person name="Gilroy R."/>
            <person name="Ravi A."/>
            <person name="Getino M."/>
            <person name="Pursley I."/>
            <person name="Horton D.L."/>
            <person name="Alikhan N.F."/>
            <person name="Baker D."/>
            <person name="Gharbi K."/>
            <person name="Hall N."/>
            <person name="Watson M."/>
            <person name="Adriaenssens E.M."/>
            <person name="Foster-Nyarko E."/>
            <person name="Jarju S."/>
            <person name="Secka A."/>
            <person name="Antonio M."/>
            <person name="Oren A."/>
            <person name="Chaudhuri R.R."/>
            <person name="La Ragione R."/>
            <person name="Hildebrand F."/>
            <person name="Pallen M.J."/>
        </authorList>
    </citation>
    <scope>NUCLEOTIDE SEQUENCE</scope>
    <source>
        <strain evidence="8">11167</strain>
    </source>
</reference>
<gene>
    <name evidence="8" type="primary">yqeK</name>
    <name evidence="8" type="ORF">IAC42_07310</name>
</gene>
<dbReference type="NCBIfam" id="TIGR00488">
    <property type="entry name" value="bis(5'-nucleosyl)-tetraphosphatase (symmetrical) YqeK"/>
    <property type="match status" value="1"/>
</dbReference>
<dbReference type="EC" id="3.6.1.41" evidence="1"/>
<dbReference type="Pfam" id="PF01966">
    <property type="entry name" value="HD"/>
    <property type="match status" value="1"/>
</dbReference>
<feature type="domain" description="HD/PDEase" evidence="7">
    <location>
        <begin position="14"/>
        <end position="142"/>
    </location>
</feature>
<evidence type="ECO:0000256" key="6">
    <source>
        <dbReference type="ARBA" id="ARBA00049417"/>
    </source>
</evidence>
<dbReference type="GO" id="GO:0000166">
    <property type="term" value="F:nucleotide binding"/>
    <property type="evidence" value="ECO:0007669"/>
    <property type="project" value="UniProtKB-KW"/>
</dbReference>
<evidence type="ECO:0000313" key="9">
    <source>
        <dbReference type="Proteomes" id="UP000823633"/>
    </source>
</evidence>
<dbReference type="SMART" id="SM00471">
    <property type="entry name" value="HDc"/>
    <property type="match status" value="1"/>
</dbReference>
<evidence type="ECO:0000256" key="1">
    <source>
        <dbReference type="ARBA" id="ARBA00012506"/>
    </source>
</evidence>
<keyword evidence="4 8" id="KW-0378">Hydrolase</keyword>
<organism evidence="8 9">
    <name type="scientific">Candidatus Aphodenecus pullistercoris</name>
    <dbReference type="NCBI Taxonomy" id="2840669"/>
    <lineage>
        <taxon>Bacteria</taxon>
        <taxon>Pseudomonadati</taxon>
        <taxon>Spirochaetota</taxon>
        <taxon>Spirochaetia</taxon>
        <taxon>Spirochaetales</taxon>
        <taxon>Candidatus Aphodenecus</taxon>
    </lineage>
</organism>
<comment type="catalytic activity">
    <reaction evidence="6">
        <text>P(1),P(4)-bis(5'-adenosyl) tetraphosphate + H2O = 2 ADP + 2 H(+)</text>
        <dbReference type="Rhea" id="RHEA:24252"/>
        <dbReference type="ChEBI" id="CHEBI:15377"/>
        <dbReference type="ChEBI" id="CHEBI:15378"/>
        <dbReference type="ChEBI" id="CHEBI:58141"/>
        <dbReference type="ChEBI" id="CHEBI:456216"/>
        <dbReference type="EC" id="3.6.1.41"/>
    </reaction>
</comment>